<dbReference type="AlphaFoldDB" id="A0A815V3B1"/>
<dbReference type="EMBL" id="CAJNOT010009533">
    <property type="protein sequence ID" value="CAF1525523.1"/>
    <property type="molecule type" value="Genomic_DNA"/>
</dbReference>
<gene>
    <name evidence="1" type="ORF">ZHD862_LOCUS38547</name>
</gene>
<sequence length="37" mass="4605">LKRKIEYLNDYEINQNKNVKRKLMDMNAQKLDEELHE</sequence>
<proteinExistence type="predicted"/>
<dbReference type="Proteomes" id="UP000663864">
    <property type="component" value="Unassembled WGS sequence"/>
</dbReference>
<evidence type="ECO:0000313" key="2">
    <source>
        <dbReference type="Proteomes" id="UP000663864"/>
    </source>
</evidence>
<organism evidence="1 2">
    <name type="scientific">Rotaria sordida</name>
    <dbReference type="NCBI Taxonomy" id="392033"/>
    <lineage>
        <taxon>Eukaryota</taxon>
        <taxon>Metazoa</taxon>
        <taxon>Spiralia</taxon>
        <taxon>Gnathifera</taxon>
        <taxon>Rotifera</taxon>
        <taxon>Eurotatoria</taxon>
        <taxon>Bdelloidea</taxon>
        <taxon>Philodinida</taxon>
        <taxon>Philodinidae</taxon>
        <taxon>Rotaria</taxon>
    </lineage>
</organism>
<feature type="non-terminal residue" evidence="1">
    <location>
        <position position="1"/>
    </location>
</feature>
<accession>A0A815V3B1</accession>
<reference evidence="1" key="1">
    <citation type="submission" date="2021-02" db="EMBL/GenBank/DDBJ databases">
        <authorList>
            <person name="Nowell W R."/>
        </authorList>
    </citation>
    <scope>NUCLEOTIDE SEQUENCE</scope>
</reference>
<name>A0A815V3B1_9BILA</name>
<comment type="caution">
    <text evidence="1">The sequence shown here is derived from an EMBL/GenBank/DDBJ whole genome shotgun (WGS) entry which is preliminary data.</text>
</comment>
<protein>
    <submittedName>
        <fullName evidence="1">Uncharacterized protein</fullName>
    </submittedName>
</protein>
<evidence type="ECO:0000313" key="1">
    <source>
        <dbReference type="EMBL" id="CAF1525523.1"/>
    </source>
</evidence>